<keyword evidence="3" id="KW-1185">Reference proteome</keyword>
<dbReference type="InterPro" id="IPR036513">
    <property type="entry name" value="STAS_dom_sf"/>
</dbReference>
<dbReference type="PANTHER" id="PTHR33495:SF2">
    <property type="entry name" value="ANTI-SIGMA FACTOR ANTAGONIST TM_1081-RELATED"/>
    <property type="match status" value="1"/>
</dbReference>
<accession>A0A7S8EDX9</accession>
<feature type="domain" description="STAS" evidence="1">
    <location>
        <begin position="15"/>
        <end position="113"/>
    </location>
</feature>
<dbReference type="KEGG" id="pmet:G4Y79_11460"/>
<evidence type="ECO:0000259" key="1">
    <source>
        <dbReference type="PROSITE" id="PS50801"/>
    </source>
</evidence>
<protein>
    <submittedName>
        <fullName evidence="2">STAS domain-containing protein</fullName>
    </submittedName>
</protein>
<dbReference type="CDD" id="cd07043">
    <property type="entry name" value="STAS_anti-anti-sigma_factors"/>
    <property type="match status" value="1"/>
</dbReference>
<proteinExistence type="predicted"/>
<dbReference type="RefSeq" id="WP_195173016.1">
    <property type="nucleotide sequence ID" value="NZ_CP062983.1"/>
</dbReference>
<gene>
    <name evidence="2" type="ORF">G4Y79_11460</name>
</gene>
<name>A0A7S8EDX9_9CHLR</name>
<dbReference type="SUPFAM" id="SSF52091">
    <property type="entry name" value="SpoIIaa-like"/>
    <property type="match status" value="1"/>
</dbReference>
<reference evidence="2 3" key="1">
    <citation type="submission" date="2020-02" db="EMBL/GenBank/DDBJ databases">
        <authorList>
            <person name="Zheng R.K."/>
            <person name="Sun C.M."/>
        </authorList>
    </citation>
    <scope>NUCLEOTIDE SEQUENCE [LARGE SCALE GENOMIC DNA]</scope>
    <source>
        <strain evidence="3">rifampicinis</strain>
    </source>
</reference>
<sequence>MMEVHIREYVVRIHILEIVGRLEAFTVGSLREEQTRLLASGERNFIVDLSQTAFIDSAGMSALVSLLKQARNAEGDVVLVKPTDPAAYRILTLTRFDQVFVMADTLQEAIRQF</sequence>
<dbReference type="GO" id="GO:0043856">
    <property type="term" value="F:anti-sigma factor antagonist activity"/>
    <property type="evidence" value="ECO:0007669"/>
    <property type="project" value="TreeGrafter"/>
</dbReference>
<dbReference type="Gene3D" id="3.30.750.24">
    <property type="entry name" value="STAS domain"/>
    <property type="match status" value="1"/>
</dbReference>
<dbReference type="Pfam" id="PF01740">
    <property type="entry name" value="STAS"/>
    <property type="match status" value="1"/>
</dbReference>
<dbReference type="AlphaFoldDB" id="A0A7S8EDX9"/>
<evidence type="ECO:0000313" key="3">
    <source>
        <dbReference type="Proteomes" id="UP000594468"/>
    </source>
</evidence>
<evidence type="ECO:0000313" key="2">
    <source>
        <dbReference type="EMBL" id="QPC84953.1"/>
    </source>
</evidence>
<dbReference type="Proteomes" id="UP000594468">
    <property type="component" value="Chromosome"/>
</dbReference>
<dbReference type="PANTHER" id="PTHR33495">
    <property type="entry name" value="ANTI-SIGMA FACTOR ANTAGONIST TM_1081-RELATED-RELATED"/>
    <property type="match status" value="1"/>
</dbReference>
<organism evidence="2 3">
    <name type="scientific">Phototrophicus methaneseepsis</name>
    <dbReference type="NCBI Taxonomy" id="2710758"/>
    <lineage>
        <taxon>Bacteria</taxon>
        <taxon>Bacillati</taxon>
        <taxon>Chloroflexota</taxon>
        <taxon>Candidatus Thermofontia</taxon>
        <taxon>Phototrophicales</taxon>
        <taxon>Phototrophicaceae</taxon>
        <taxon>Phototrophicus</taxon>
    </lineage>
</organism>
<dbReference type="EMBL" id="CP062983">
    <property type="protein sequence ID" value="QPC84953.1"/>
    <property type="molecule type" value="Genomic_DNA"/>
</dbReference>
<dbReference type="PROSITE" id="PS50801">
    <property type="entry name" value="STAS"/>
    <property type="match status" value="1"/>
</dbReference>
<dbReference type="InterPro" id="IPR002645">
    <property type="entry name" value="STAS_dom"/>
</dbReference>